<reference evidence="3" key="1">
    <citation type="submission" date="2024-02" db="UniProtKB">
        <authorList>
            <consortium name="WormBaseParasite"/>
        </authorList>
    </citation>
    <scope>IDENTIFICATION</scope>
</reference>
<dbReference type="WBParaSite" id="MBELARI_LOCUS8538">
    <property type="protein sequence ID" value="MBELARI_LOCUS8538"/>
    <property type="gene ID" value="MBELARI_LOCUS8538"/>
</dbReference>
<accession>A0AAF3JBL3</accession>
<proteinExistence type="predicted"/>
<evidence type="ECO:0000313" key="2">
    <source>
        <dbReference type="Proteomes" id="UP000887575"/>
    </source>
</evidence>
<keyword evidence="2" id="KW-1185">Reference proteome</keyword>
<evidence type="ECO:0000313" key="3">
    <source>
        <dbReference type="WBParaSite" id="MBELARI_LOCUS8538"/>
    </source>
</evidence>
<organism evidence="2 3">
    <name type="scientific">Mesorhabditis belari</name>
    <dbReference type="NCBI Taxonomy" id="2138241"/>
    <lineage>
        <taxon>Eukaryota</taxon>
        <taxon>Metazoa</taxon>
        <taxon>Ecdysozoa</taxon>
        <taxon>Nematoda</taxon>
        <taxon>Chromadorea</taxon>
        <taxon>Rhabditida</taxon>
        <taxon>Rhabditina</taxon>
        <taxon>Rhabditomorpha</taxon>
        <taxon>Rhabditoidea</taxon>
        <taxon>Rhabditidae</taxon>
        <taxon>Mesorhabditinae</taxon>
        <taxon>Mesorhabditis</taxon>
    </lineage>
</organism>
<dbReference type="AlphaFoldDB" id="A0AAF3JBL3"/>
<evidence type="ECO:0000256" key="1">
    <source>
        <dbReference type="SAM" id="MobiDB-lite"/>
    </source>
</evidence>
<dbReference type="Proteomes" id="UP000887575">
    <property type="component" value="Unassembled WGS sequence"/>
</dbReference>
<sequence length="86" mass="9179">MENQDIEDHPEHRECLWPHDAPGGGQQGPKGSVGLKWGRVGPQGPAGDEGTTRGCGNAWLMQEVMGQQGADGICRGKRLVCLEKTA</sequence>
<protein>
    <submittedName>
        <fullName evidence="3">Uncharacterized protein</fullName>
    </submittedName>
</protein>
<name>A0AAF3JBL3_9BILA</name>
<feature type="region of interest" description="Disordered" evidence="1">
    <location>
        <begin position="1"/>
        <end position="54"/>
    </location>
</feature>
<feature type="compositionally biased region" description="Basic and acidic residues" evidence="1">
    <location>
        <begin position="1"/>
        <end position="17"/>
    </location>
</feature>